<dbReference type="EC" id="2.7.11.24" evidence="9"/>
<evidence type="ECO:0000313" key="13">
    <source>
        <dbReference type="Proteomes" id="UP000591131"/>
    </source>
</evidence>
<dbReference type="Pfam" id="PF04034">
    <property type="entry name" value="Ribo_biogen_C"/>
    <property type="match status" value="1"/>
</dbReference>
<reference evidence="12 13" key="1">
    <citation type="submission" date="2020-04" db="EMBL/GenBank/DDBJ databases">
        <title>Perkinsus chesapeaki whole genome sequence.</title>
        <authorList>
            <person name="Bogema D.R."/>
        </authorList>
    </citation>
    <scope>NUCLEOTIDE SEQUENCE [LARGE SCALE GENOMIC DNA]</scope>
    <source>
        <strain evidence="12">ATCC PRA-425</strain>
    </source>
</reference>
<dbReference type="InterPro" id="IPR011009">
    <property type="entry name" value="Kinase-like_dom_sf"/>
</dbReference>
<evidence type="ECO:0000256" key="3">
    <source>
        <dbReference type="ARBA" id="ARBA00022741"/>
    </source>
</evidence>
<dbReference type="Gene3D" id="1.10.510.10">
    <property type="entry name" value="Transferase(Phosphotransferase) domain 1"/>
    <property type="match status" value="1"/>
</dbReference>
<evidence type="ECO:0000256" key="6">
    <source>
        <dbReference type="ARBA" id="ARBA00047899"/>
    </source>
</evidence>
<gene>
    <name evidence="12" type="ORF">FOL47_001084</name>
</gene>
<dbReference type="PROSITE" id="PS50011">
    <property type="entry name" value="PROTEIN_KINASE_DOM"/>
    <property type="match status" value="1"/>
</dbReference>
<dbReference type="PANTHER" id="PTHR24055">
    <property type="entry name" value="MITOGEN-ACTIVATED PROTEIN KINASE"/>
    <property type="match status" value="1"/>
</dbReference>
<dbReference type="CDD" id="cd07834">
    <property type="entry name" value="STKc_MAPK"/>
    <property type="match status" value="1"/>
</dbReference>
<keyword evidence="1 9" id="KW-0723">Serine/threonine-protein kinase</keyword>
<protein>
    <recommendedName>
        <fullName evidence="9">Mitogen-activated protein kinase</fullName>
        <ecNumber evidence="9">2.7.11.24</ecNumber>
    </recommendedName>
</protein>
<comment type="activity regulation">
    <text evidence="9">Activated by threonine and tyrosine phosphorylation.</text>
</comment>
<keyword evidence="3 8" id="KW-0547">Nucleotide-binding</keyword>
<feature type="compositionally biased region" description="Basic and acidic residues" evidence="10">
    <location>
        <begin position="900"/>
        <end position="909"/>
    </location>
</feature>
<evidence type="ECO:0000256" key="1">
    <source>
        <dbReference type="ARBA" id="ARBA00022527"/>
    </source>
</evidence>
<comment type="cofactor">
    <cofactor evidence="9">
        <name>Mg(2+)</name>
        <dbReference type="ChEBI" id="CHEBI:18420"/>
    </cofactor>
</comment>
<dbReference type="GO" id="GO:0005524">
    <property type="term" value="F:ATP binding"/>
    <property type="evidence" value="ECO:0007669"/>
    <property type="project" value="UniProtKB-UniRule"/>
</dbReference>
<dbReference type="PROSITE" id="PS00107">
    <property type="entry name" value="PROTEIN_KINASE_ATP"/>
    <property type="match status" value="1"/>
</dbReference>
<name>A0A7J6MLT3_PERCH</name>
<dbReference type="AlphaFoldDB" id="A0A7J6MLT3"/>
<dbReference type="InterPro" id="IPR008271">
    <property type="entry name" value="Ser/Thr_kinase_AS"/>
</dbReference>
<proteinExistence type="inferred from homology"/>
<evidence type="ECO:0000256" key="9">
    <source>
        <dbReference type="RuleBase" id="RU361165"/>
    </source>
</evidence>
<feature type="region of interest" description="Disordered" evidence="10">
    <location>
        <begin position="889"/>
        <end position="909"/>
    </location>
</feature>
<feature type="binding site" evidence="8">
    <location>
        <position position="67"/>
    </location>
    <ligand>
        <name>ATP</name>
        <dbReference type="ChEBI" id="CHEBI:30616"/>
    </ligand>
</feature>
<dbReference type="OrthoDB" id="192887at2759"/>
<dbReference type="InterPro" id="IPR007177">
    <property type="entry name" value="Tsr3_C"/>
</dbReference>
<keyword evidence="9" id="KW-0460">Magnesium</keyword>
<dbReference type="Proteomes" id="UP000591131">
    <property type="component" value="Unassembled WGS sequence"/>
</dbReference>
<dbReference type="PROSITE" id="PS01351">
    <property type="entry name" value="MAPK"/>
    <property type="match status" value="1"/>
</dbReference>
<keyword evidence="5 8" id="KW-0067">ATP-binding</keyword>
<evidence type="ECO:0000313" key="12">
    <source>
        <dbReference type="EMBL" id="KAF4671931.1"/>
    </source>
</evidence>
<dbReference type="Pfam" id="PF00069">
    <property type="entry name" value="Pkinase"/>
    <property type="match status" value="2"/>
</dbReference>
<dbReference type="Gene3D" id="3.30.200.20">
    <property type="entry name" value="Phosphorylase Kinase, domain 1"/>
    <property type="match status" value="1"/>
</dbReference>
<comment type="similarity">
    <text evidence="9">Belongs to the protein kinase superfamily. Ser/Thr protein kinase family. MAP kinase subfamily.</text>
</comment>
<keyword evidence="13" id="KW-1185">Reference proteome</keyword>
<comment type="catalytic activity">
    <reaction evidence="9">
        <text>L-threonyl-[protein] + ATP = O-phospho-L-threonyl-[protein] + ADP + H(+)</text>
        <dbReference type="Rhea" id="RHEA:46608"/>
        <dbReference type="Rhea" id="RHEA-COMP:11060"/>
        <dbReference type="Rhea" id="RHEA-COMP:11605"/>
        <dbReference type="ChEBI" id="CHEBI:15378"/>
        <dbReference type="ChEBI" id="CHEBI:30013"/>
        <dbReference type="ChEBI" id="CHEBI:30616"/>
        <dbReference type="ChEBI" id="CHEBI:61977"/>
        <dbReference type="ChEBI" id="CHEBI:456216"/>
        <dbReference type="EC" id="2.7.11.24"/>
    </reaction>
</comment>
<comment type="catalytic activity">
    <reaction evidence="7">
        <text>L-seryl-[protein] + ATP = O-phospho-L-seryl-[protein] + ADP + H(+)</text>
        <dbReference type="Rhea" id="RHEA:17989"/>
        <dbReference type="Rhea" id="RHEA-COMP:9863"/>
        <dbReference type="Rhea" id="RHEA-COMP:11604"/>
        <dbReference type="ChEBI" id="CHEBI:15378"/>
        <dbReference type="ChEBI" id="CHEBI:29999"/>
        <dbReference type="ChEBI" id="CHEBI:30616"/>
        <dbReference type="ChEBI" id="CHEBI:83421"/>
        <dbReference type="ChEBI" id="CHEBI:456216"/>
        <dbReference type="EC" id="2.7.11.1"/>
    </reaction>
</comment>
<keyword evidence="4 9" id="KW-0418">Kinase</keyword>
<evidence type="ECO:0000256" key="4">
    <source>
        <dbReference type="ARBA" id="ARBA00022777"/>
    </source>
</evidence>
<evidence type="ECO:0000256" key="7">
    <source>
        <dbReference type="ARBA" id="ARBA00048679"/>
    </source>
</evidence>
<dbReference type="InterPro" id="IPR000719">
    <property type="entry name" value="Prot_kinase_dom"/>
</dbReference>
<dbReference type="FunFam" id="1.10.510.10:FF:000405">
    <property type="entry name" value="Mitogen-activated protein kinase"/>
    <property type="match status" value="1"/>
</dbReference>
<dbReference type="SUPFAM" id="SSF56112">
    <property type="entry name" value="Protein kinase-like (PK-like)"/>
    <property type="match status" value="1"/>
</dbReference>
<evidence type="ECO:0000256" key="2">
    <source>
        <dbReference type="ARBA" id="ARBA00022679"/>
    </source>
</evidence>
<dbReference type="FunFam" id="3.30.200.20:FF:000046">
    <property type="entry name" value="Mitogen-activated protein kinase"/>
    <property type="match status" value="1"/>
</dbReference>
<dbReference type="InterPro" id="IPR017441">
    <property type="entry name" value="Protein_kinase_ATP_BS"/>
</dbReference>
<evidence type="ECO:0000256" key="10">
    <source>
        <dbReference type="SAM" id="MobiDB-lite"/>
    </source>
</evidence>
<dbReference type="GO" id="GO:0004707">
    <property type="term" value="F:MAP kinase activity"/>
    <property type="evidence" value="ECO:0007669"/>
    <property type="project" value="UniProtKB-EC"/>
</dbReference>
<feature type="region of interest" description="Disordered" evidence="10">
    <location>
        <begin position="658"/>
        <end position="684"/>
    </location>
</feature>
<dbReference type="InterPro" id="IPR003527">
    <property type="entry name" value="MAP_kinase_CS"/>
</dbReference>
<feature type="domain" description="Protein kinase" evidence="11">
    <location>
        <begin position="37"/>
        <end position="397"/>
    </location>
</feature>
<evidence type="ECO:0000256" key="8">
    <source>
        <dbReference type="PROSITE-ProRule" id="PRU10141"/>
    </source>
</evidence>
<sequence length="909" mass="102601">MSRDPRAPPAGAAGYDNRGAKARIPKAHQDWKIPEQYEIRQLIGTGSYGHVCEAYDKYNQRIVAIKKIHRVFEDLIDCKRILREIAILNRLDHDHIIKMLDICPPDDLENFDELYIVLEIADSDFKKLFRTPVFLTELHIKTLLYNLLVGVKYLHSAGILHRDLKPANCLVNQDCSVKICDFGLSRAIGMEKQLHLQHLPNTPREMDAGEDAANGAAGSGGAGLPMVPHTQNLKRQLTGHVVTRWYRAPELILLEENYGEAIDVWSVGCIFAELLGMMKENVAFPSDRGPLFPGSSCFPLSPDHKHATDYKFHTRGNRDQLNMIFNILGTPSDEDIEELEKEDAKRYIRCFTRREGTGIREKFRGSSPEALDILERMLVFNPRKRITVDECLEHPFFKGIRGTETVAKDQVFLQFELEPELDEPRLRKYFIMEMQKFHPDFWTANKTHFCLLISMPPPVGPSDEFSSSATSSEAPQVREQQKNPRLVMFEFHQNDPKKDTGMRLVKRGAAKALKPHVPFQGILLSAEGKAYCSGGDREIVAKNGIGAINCSWNRLDEIPRRMKVPPHNYRLLPMTLVAANPINFGKRGKLCTAEALCAAAYITGYKQFAEDTLNGSFGWGEEFFELNRDVLDLYAQCKNSNEVEEAEKEFLRGLEEEAAHRKQRMMPPSDSSSDEDDEYEEDTREKITIPPYDTSIRIRIISSSFSPEQSLQTNTAWMLFIIQARTLPEHELIDKLDTMCEERTFEGFGLRNRNGMNVLSGPGVNPPDTQGGDGNANGGGGSGSIHMGGQQWARRMSSICRQLIEDIGEYALLRKWRESKGSTVEWLCSAQCSGTPSPLERRKTTKTVPSKAKAETVTLLQFVKEMATQRGLASEGYTGRKTREEWADDLSDICSGGQDGKSDDHGHEL</sequence>
<dbReference type="PROSITE" id="PS00108">
    <property type="entry name" value="PROTEIN_KINASE_ST"/>
    <property type="match status" value="1"/>
</dbReference>
<dbReference type="InterPro" id="IPR050117">
    <property type="entry name" value="MAPK"/>
</dbReference>
<dbReference type="EMBL" id="JAAPAO010000124">
    <property type="protein sequence ID" value="KAF4671931.1"/>
    <property type="molecule type" value="Genomic_DNA"/>
</dbReference>
<comment type="catalytic activity">
    <reaction evidence="6">
        <text>L-threonyl-[protein] + ATP = O-phospho-L-threonyl-[protein] + ADP + H(+)</text>
        <dbReference type="Rhea" id="RHEA:46608"/>
        <dbReference type="Rhea" id="RHEA-COMP:11060"/>
        <dbReference type="Rhea" id="RHEA-COMP:11605"/>
        <dbReference type="ChEBI" id="CHEBI:15378"/>
        <dbReference type="ChEBI" id="CHEBI:30013"/>
        <dbReference type="ChEBI" id="CHEBI:30616"/>
        <dbReference type="ChEBI" id="CHEBI:61977"/>
        <dbReference type="ChEBI" id="CHEBI:456216"/>
        <dbReference type="EC" id="2.7.11.1"/>
    </reaction>
</comment>
<organism evidence="12 13">
    <name type="scientific">Perkinsus chesapeaki</name>
    <name type="common">Clam parasite</name>
    <name type="synonym">Perkinsus andrewsi</name>
    <dbReference type="NCBI Taxonomy" id="330153"/>
    <lineage>
        <taxon>Eukaryota</taxon>
        <taxon>Sar</taxon>
        <taxon>Alveolata</taxon>
        <taxon>Perkinsozoa</taxon>
        <taxon>Perkinsea</taxon>
        <taxon>Perkinsida</taxon>
        <taxon>Perkinsidae</taxon>
        <taxon>Perkinsus</taxon>
    </lineage>
</organism>
<evidence type="ECO:0000259" key="11">
    <source>
        <dbReference type="PROSITE" id="PS50011"/>
    </source>
</evidence>
<keyword evidence="2 9" id="KW-0808">Transferase</keyword>
<dbReference type="SMART" id="SM00220">
    <property type="entry name" value="S_TKc"/>
    <property type="match status" value="1"/>
</dbReference>
<comment type="caution">
    <text evidence="12">The sequence shown here is derived from an EMBL/GenBank/DDBJ whole genome shotgun (WGS) entry which is preliminary data.</text>
</comment>
<evidence type="ECO:0000256" key="5">
    <source>
        <dbReference type="ARBA" id="ARBA00022840"/>
    </source>
</evidence>
<accession>A0A7J6MLT3</accession>
<feature type="compositionally biased region" description="Acidic residues" evidence="10">
    <location>
        <begin position="672"/>
        <end position="682"/>
    </location>
</feature>